<dbReference type="CDD" id="cd02696">
    <property type="entry name" value="MurNAc-LAA"/>
    <property type="match status" value="1"/>
</dbReference>
<feature type="signal peptide" evidence="2">
    <location>
        <begin position="1"/>
        <end position="26"/>
    </location>
</feature>
<dbReference type="GO" id="GO:0009253">
    <property type="term" value="P:peptidoglycan catabolic process"/>
    <property type="evidence" value="ECO:0007669"/>
    <property type="project" value="InterPro"/>
</dbReference>
<dbReference type="Gene3D" id="3.40.630.40">
    <property type="entry name" value="Zn-dependent exopeptidases"/>
    <property type="match status" value="1"/>
</dbReference>
<protein>
    <submittedName>
        <fullName evidence="4">Cell wall hydrolase/autolysin</fullName>
    </submittedName>
</protein>
<dbReference type="KEGG" id="csb:CLSA_c19400"/>
<gene>
    <name evidence="4" type="ORF">CLSA_c19400</name>
</gene>
<dbReference type="SMART" id="SM00646">
    <property type="entry name" value="Ami_3"/>
    <property type="match status" value="1"/>
</dbReference>
<dbReference type="PATRIC" id="fig|1345695.10.peg.2484"/>
<evidence type="ECO:0000256" key="2">
    <source>
        <dbReference type="SAM" id="SignalP"/>
    </source>
</evidence>
<dbReference type="RefSeq" id="WP_022745858.1">
    <property type="nucleotide sequence ID" value="NC_022571.1"/>
</dbReference>
<dbReference type="eggNOG" id="COG0860">
    <property type="taxonomic scope" value="Bacteria"/>
</dbReference>
<organism evidence="4 5">
    <name type="scientific">Clostridium saccharobutylicum DSM 13864</name>
    <dbReference type="NCBI Taxonomy" id="1345695"/>
    <lineage>
        <taxon>Bacteria</taxon>
        <taxon>Bacillati</taxon>
        <taxon>Bacillota</taxon>
        <taxon>Clostridia</taxon>
        <taxon>Eubacteriales</taxon>
        <taxon>Clostridiaceae</taxon>
        <taxon>Clostridium</taxon>
    </lineage>
</organism>
<sequence>MKKFICMVFGMLLGCIFILPAFYCNAQTTAISEDINSKVYDLQQNAFKYYQVKHKGALGIPISYSCAESEAGDIRKYTVEPKYSEYINGNKVEITISQVNVTGSADNFNSILKDNKYIKDIKLDKLDDNTAKVDIETSGKIDIKINPVKRRYLSLGDNRYEFTTFIDVTFKEKVKDNSKIIIVDPGHGGSELGTTANFTYEKQLNLDISKRVKENLEKAGYRVYITRDDDSNVGLLDRTDPANLLNADLFFSVHNNSLPLDVNMQCVHMFRGTTVLYNSTAPKPGREFATILMREVSRTIKTNTYPLQDRPNLVVLSSAWCPAVLMETTVETDDGDTKMMMHRINSQKVADASLRAVNKYFRHMKENNIPKMLCKIGTHTGILFFKMCFK</sequence>
<dbReference type="SUPFAM" id="SSF53187">
    <property type="entry name" value="Zn-dependent exopeptidases"/>
    <property type="match status" value="1"/>
</dbReference>
<dbReference type="InterPro" id="IPR050695">
    <property type="entry name" value="N-acetylmuramoyl_amidase_3"/>
</dbReference>
<keyword evidence="1 4" id="KW-0378">Hydrolase</keyword>
<keyword evidence="2" id="KW-0732">Signal</keyword>
<dbReference type="AlphaFoldDB" id="U5MQ76"/>
<proteinExistence type="predicted"/>
<name>U5MQ76_CLOSA</name>
<evidence type="ECO:0000313" key="5">
    <source>
        <dbReference type="Proteomes" id="UP000017118"/>
    </source>
</evidence>
<dbReference type="PANTHER" id="PTHR30404">
    <property type="entry name" value="N-ACETYLMURAMOYL-L-ALANINE AMIDASE"/>
    <property type="match status" value="1"/>
</dbReference>
<evidence type="ECO:0000256" key="1">
    <source>
        <dbReference type="ARBA" id="ARBA00022801"/>
    </source>
</evidence>
<dbReference type="OrthoDB" id="9772024at2"/>
<feature type="domain" description="MurNAc-LAA" evidence="3">
    <location>
        <begin position="239"/>
        <end position="358"/>
    </location>
</feature>
<dbReference type="GO" id="GO:0008745">
    <property type="term" value="F:N-acetylmuramoyl-L-alanine amidase activity"/>
    <property type="evidence" value="ECO:0007669"/>
    <property type="project" value="InterPro"/>
</dbReference>
<evidence type="ECO:0000259" key="3">
    <source>
        <dbReference type="SMART" id="SM00646"/>
    </source>
</evidence>
<dbReference type="InterPro" id="IPR002508">
    <property type="entry name" value="MurNAc-LAA_cat"/>
</dbReference>
<dbReference type="EMBL" id="CP006721">
    <property type="protein sequence ID" value="AGX42924.1"/>
    <property type="molecule type" value="Genomic_DNA"/>
</dbReference>
<reference evidence="4 5" key="1">
    <citation type="journal article" date="2013" name="Genome Announc.">
        <title>Complete Genome Sequence of the Solvent Producer Clostridium saccharobutylicum NCP262 (DSM 13864).</title>
        <authorList>
            <person name="Poehlein A."/>
            <person name="Hartwich K."/>
            <person name="Krabben P."/>
            <person name="Ehrenreich A."/>
            <person name="Liebl W."/>
            <person name="Durre P."/>
            <person name="Gottschalk G."/>
            <person name="Daniel R."/>
        </authorList>
    </citation>
    <scope>NUCLEOTIDE SEQUENCE [LARGE SCALE GENOMIC DNA]</scope>
    <source>
        <strain evidence="4">DSM 13864</strain>
    </source>
</reference>
<evidence type="ECO:0000313" key="4">
    <source>
        <dbReference type="EMBL" id="AGX42924.1"/>
    </source>
</evidence>
<dbReference type="GeneID" id="55474407"/>
<dbReference type="Pfam" id="PF01520">
    <property type="entry name" value="Amidase_3"/>
    <property type="match status" value="1"/>
</dbReference>
<dbReference type="HOGENOM" id="CLU_755877_0_0_9"/>
<feature type="chain" id="PRO_5009976408" evidence="2">
    <location>
        <begin position="27"/>
        <end position="390"/>
    </location>
</feature>
<keyword evidence="5" id="KW-1185">Reference proteome</keyword>
<dbReference type="PANTHER" id="PTHR30404:SF0">
    <property type="entry name" value="N-ACETYLMURAMOYL-L-ALANINE AMIDASE AMIC"/>
    <property type="match status" value="1"/>
</dbReference>
<dbReference type="Proteomes" id="UP000017118">
    <property type="component" value="Chromosome"/>
</dbReference>
<dbReference type="GO" id="GO:0030288">
    <property type="term" value="C:outer membrane-bounded periplasmic space"/>
    <property type="evidence" value="ECO:0007669"/>
    <property type="project" value="TreeGrafter"/>
</dbReference>
<dbReference type="PROSITE" id="PS51257">
    <property type="entry name" value="PROKAR_LIPOPROTEIN"/>
    <property type="match status" value="1"/>
</dbReference>
<accession>U5MQ76</accession>